<organism evidence="2 3">
    <name type="scientific">Dyadobacter endophyticus</name>
    <dbReference type="NCBI Taxonomy" id="1749036"/>
    <lineage>
        <taxon>Bacteria</taxon>
        <taxon>Pseudomonadati</taxon>
        <taxon>Bacteroidota</taxon>
        <taxon>Cytophagia</taxon>
        <taxon>Cytophagales</taxon>
        <taxon>Spirosomataceae</taxon>
        <taxon>Dyadobacter</taxon>
    </lineage>
</organism>
<evidence type="ECO:0008006" key="4">
    <source>
        <dbReference type="Google" id="ProtNLM"/>
    </source>
</evidence>
<gene>
    <name evidence="2" type="ORF">GCM10007423_10000</name>
</gene>
<name>A0ABQ1YI93_9BACT</name>
<dbReference type="RefSeq" id="WP_188929241.1">
    <property type="nucleotide sequence ID" value="NZ_BMIA01000001.1"/>
</dbReference>
<feature type="transmembrane region" description="Helical" evidence="1">
    <location>
        <begin position="194"/>
        <end position="213"/>
    </location>
</feature>
<keyword evidence="1" id="KW-1133">Transmembrane helix</keyword>
<feature type="transmembrane region" description="Helical" evidence="1">
    <location>
        <begin position="136"/>
        <end position="158"/>
    </location>
</feature>
<protein>
    <recommendedName>
        <fullName evidence="4">4-hydroxybenzoate polyprenyltransferase</fullName>
    </recommendedName>
</protein>
<feature type="transmembrane region" description="Helical" evidence="1">
    <location>
        <begin position="241"/>
        <end position="260"/>
    </location>
</feature>
<feature type="transmembrane region" description="Helical" evidence="1">
    <location>
        <begin position="63"/>
        <end position="84"/>
    </location>
</feature>
<reference evidence="3" key="1">
    <citation type="journal article" date="2019" name="Int. J. Syst. Evol. Microbiol.">
        <title>The Global Catalogue of Microorganisms (GCM) 10K type strain sequencing project: providing services to taxonomists for standard genome sequencing and annotation.</title>
        <authorList>
            <consortium name="The Broad Institute Genomics Platform"/>
            <consortium name="The Broad Institute Genome Sequencing Center for Infectious Disease"/>
            <person name="Wu L."/>
            <person name="Ma J."/>
        </authorList>
    </citation>
    <scope>NUCLEOTIDE SEQUENCE [LARGE SCALE GENOMIC DNA]</scope>
    <source>
        <strain evidence="3">CGMCC 1.15288</strain>
    </source>
</reference>
<feature type="transmembrane region" description="Helical" evidence="1">
    <location>
        <begin position="298"/>
        <end position="317"/>
    </location>
</feature>
<feature type="transmembrane region" description="Helical" evidence="1">
    <location>
        <begin position="170"/>
        <end position="188"/>
    </location>
</feature>
<keyword evidence="3" id="KW-1185">Reference proteome</keyword>
<feature type="transmembrane region" description="Helical" evidence="1">
    <location>
        <begin position="105"/>
        <end position="130"/>
    </location>
</feature>
<evidence type="ECO:0000256" key="1">
    <source>
        <dbReference type="SAM" id="Phobius"/>
    </source>
</evidence>
<dbReference type="EMBL" id="BMIA01000001">
    <property type="protein sequence ID" value="GGH25630.1"/>
    <property type="molecule type" value="Genomic_DNA"/>
</dbReference>
<sequence length="323" mass="36101">MKLPIQGNAFSNAEENGAPFFRRFYIYQKERFPLLGHGLLVAAFSFSAISYSRICRGADGFVAIRTFVVGIFTTISLFLLVRIFDEFKDADDDARFRKELPVPRGLITFRELAVIGVVVALVQIVVNLVFFPKMLWIYAVVVGYLLLMGKEFFVAEWLKKHQFWYVTSHMFIIPLVDIYASGLDWLLAGVQAPVGLFFFFAVSYMNGIVLEVGRKIRAPERESEGVLTYTSMLGVPGAIRLWLAVLTVTLLLSIAASVFAGYGNGVLAVLIIVFLICALPAAFFLRSRNVKLSKMIEYASAAWTIAMYLTLGAGPMISKLLFH</sequence>
<keyword evidence="1" id="KW-0812">Transmembrane</keyword>
<comment type="caution">
    <text evidence="2">The sequence shown here is derived from an EMBL/GenBank/DDBJ whole genome shotgun (WGS) entry which is preliminary data.</text>
</comment>
<dbReference type="InterPro" id="IPR044878">
    <property type="entry name" value="UbiA_sf"/>
</dbReference>
<dbReference type="Proteomes" id="UP000600214">
    <property type="component" value="Unassembled WGS sequence"/>
</dbReference>
<accession>A0ABQ1YI93</accession>
<proteinExistence type="predicted"/>
<keyword evidence="1" id="KW-0472">Membrane</keyword>
<feature type="transmembrane region" description="Helical" evidence="1">
    <location>
        <begin position="266"/>
        <end position="286"/>
    </location>
</feature>
<evidence type="ECO:0000313" key="2">
    <source>
        <dbReference type="EMBL" id="GGH25630.1"/>
    </source>
</evidence>
<dbReference type="Gene3D" id="1.10.357.140">
    <property type="entry name" value="UbiA prenyltransferase"/>
    <property type="match status" value="1"/>
</dbReference>
<evidence type="ECO:0000313" key="3">
    <source>
        <dbReference type="Proteomes" id="UP000600214"/>
    </source>
</evidence>
<feature type="transmembrane region" description="Helical" evidence="1">
    <location>
        <begin position="32"/>
        <end position="51"/>
    </location>
</feature>